<dbReference type="OrthoDB" id="7376398at2"/>
<dbReference type="AlphaFoldDB" id="A0A501XTZ3"/>
<evidence type="ECO:0000256" key="1">
    <source>
        <dbReference type="SAM" id="SignalP"/>
    </source>
</evidence>
<comment type="caution">
    <text evidence="2">The sequence shown here is derived from an EMBL/GenBank/DDBJ whole genome shotgun (WGS) entry which is preliminary data.</text>
</comment>
<feature type="chain" id="PRO_5021369692" evidence="1">
    <location>
        <begin position="22"/>
        <end position="160"/>
    </location>
</feature>
<name>A0A501XTZ3_9SPHN</name>
<organism evidence="2 3">
    <name type="scientific">Sandaracinobacter neustonicus</name>
    <dbReference type="NCBI Taxonomy" id="1715348"/>
    <lineage>
        <taxon>Bacteria</taxon>
        <taxon>Pseudomonadati</taxon>
        <taxon>Pseudomonadota</taxon>
        <taxon>Alphaproteobacteria</taxon>
        <taxon>Sphingomonadales</taxon>
        <taxon>Sphingosinicellaceae</taxon>
        <taxon>Sandaracinobacter</taxon>
    </lineage>
</organism>
<evidence type="ECO:0000313" key="2">
    <source>
        <dbReference type="EMBL" id="TPE63919.1"/>
    </source>
</evidence>
<protein>
    <submittedName>
        <fullName evidence="2">Uncharacterized protein</fullName>
    </submittedName>
</protein>
<gene>
    <name evidence="2" type="ORF">FJQ54_03500</name>
</gene>
<keyword evidence="3" id="KW-1185">Reference proteome</keyword>
<dbReference type="RefSeq" id="WP_140926890.1">
    <property type="nucleotide sequence ID" value="NZ_VFSU01000011.1"/>
</dbReference>
<dbReference type="Proteomes" id="UP000319897">
    <property type="component" value="Unassembled WGS sequence"/>
</dbReference>
<feature type="signal peptide" evidence="1">
    <location>
        <begin position="1"/>
        <end position="21"/>
    </location>
</feature>
<keyword evidence="1" id="KW-0732">Signal</keyword>
<dbReference type="EMBL" id="VFSU01000011">
    <property type="protein sequence ID" value="TPE63919.1"/>
    <property type="molecule type" value="Genomic_DNA"/>
</dbReference>
<accession>A0A501XTZ3</accession>
<evidence type="ECO:0000313" key="3">
    <source>
        <dbReference type="Proteomes" id="UP000319897"/>
    </source>
</evidence>
<sequence>MGSKIFAAAVAALAIIAPAHAGSDLGFDLKTVLSKRAAAELGRRKEGVIVSASYYGDPLPSAQRHANEVGQIDLGRETMTLRGLGGPIHVSGANVETKRLGWLKGPPMVNVNVFTARRSSQNNLINCDFIDGEVARVAAQPITLHCALIGEARDTIAYPR</sequence>
<proteinExistence type="predicted"/>
<reference evidence="2 3" key="1">
    <citation type="submission" date="2019-06" db="EMBL/GenBank/DDBJ databases">
        <authorList>
            <person name="Lee I."/>
            <person name="Jang G.I."/>
            <person name="Hwang C.Y."/>
        </authorList>
    </citation>
    <scope>NUCLEOTIDE SEQUENCE [LARGE SCALE GENOMIC DNA]</scope>
    <source>
        <strain evidence="2 3">PAMC 28131</strain>
    </source>
</reference>